<name>A0A319DTB5_ASPSB</name>
<proteinExistence type="predicted"/>
<reference evidence="2 3" key="1">
    <citation type="submission" date="2018-02" db="EMBL/GenBank/DDBJ databases">
        <title>The genomes of Aspergillus section Nigri reveals drivers in fungal speciation.</title>
        <authorList>
            <consortium name="DOE Joint Genome Institute"/>
            <person name="Vesth T.C."/>
            <person name="Nybo J."/>
            <person name="Theobald S."/>
            <person name="Brandl J."/>
            <person name="Frisvad J.C."/>
            <person name="Nielsen K.F."/>
            <person name="Lyhne E.K."/>
            <person name="Kogle M.E."/>
            <person name="Kuo A."/>
            <person name="Riley R."/>
            <person name="Clum A."/>
            <person name="Nolan M."/>
            <person name="Lipzen A."/>
            <person name="Salamov A."/>
            <person name="Henrissat B."/>
            <person name="Wiebenga A."/>
            <person name="De vries R.P."/>
            <person name="Grigoriev I.V."/>
            <person name="Mortensen U.H."/>
            <person name="Andersen M.R."/>
            <person name="Baker S.E."/>
        </authorList>
    </citation>
    <scope>NUCLEOTIDE SEQUENCE [LARGE SCALE GENOMIC DNA]</scope>
    <source>
        <strain evidence="2 3">CBS 121057</strain>
    </source>
</reference>
<organism evidence="2 3">
    <name type="scientific">Aspergillus sclerotiicarbonarius (strain CBS 121057 / IBT 28362)</name>
    <dbReference type="NCBI Taxonomy" id="1448318"/>
    <lineage>
        <taxon>Eukaryota</taxon>
        <taxon>Fungi</taxon>
        <taxon>Dikarya</taxon>
        <taxon>Ascomycota</taxon>
        <taxon>Pezizomycotina</taxon>
        <taxon>Eurotiomycetes</taxon>
        <taxon>Eurotiomycetidae</taxon>
        <taxon>Eurotiales</taxon>
        <taxon>Aspergillaceae</taxon>
        <taxon>Aspergillus</taxon>
        <taxon>Aspergillus subgen. Circumdati</taxon>
    </lineage>
</organism>
<evidence type="ECO:0000313" key="2">
    <source>
        <dbReference type="EMBL" id="PYI00956.1"/>
    </source>
</evidence>
<feature type="region of interest" description="Disordered" evidence="1">
    <location>
        <begin position="1"/>
        <end position="34"/>
    </location>
</feature>
<accession>A0A319DTB5</accession>
<dbReference type="AlphaFoldDB" id="A0A319DTB5"/>
<dbReference type="EMBL" id="KZ826429">
    <property type="protein sequence ID" value="PYI00956.1"/>
    <property type="molecule type" value="Genomic_DNA"/>
</dbReference>
<dbReference type="VEuPathDB" id="FungiDB:BO78DRAFT_28007"/>
<keyword evidence="3" id="KW-1185">Reference proteome</keyword>
<dbReference type="Proteomes" id="UP000248423">
    <property type="component" value="Unassembled WGS sequence"/>
</dbReference>
<evidence type="ECO:0000256" key="1">
    <source>
        <dbReference type="SAM" id="MobiDB-lite"/>
    </source>
</evidence>
<protein>
    <submittedName>
        <fullName evidence="2">Uncharacterized protein</fullName>
    </submittedName>
</protein>
<sequence>MDPSRHSPYRVKEEEKEKEKKKRKRIDSSSSSNQQRVSRILTQVFCRVPFGKWIREFSPEREMQQKNDRSHGILRSPFRACSSPPRCGRRLPAPSIGSSQALASLLCSDGAHTHRLTAPYLGLAMSLVTIIRGGRKMPNESWQRKYQQMALGVRYLP</sequence>
<evidence type="ECO:0000313" key="3">
    <source>
        <dbReference type="Proteomes" id="UP000248423"/>
    </source>
</evidence>
<gene>
    <name evidence="2" type="ORF">BO78DRAFT_28007</name>
</gene>